<evidence type="ECO:0000313" key="2">
    <source>
        <dbReference type="Proteomes" id="UP001214441"/>
    </source>
</evidence>
<accession>A0ABT7A6I2</accession>
<name>A0ABT7A6I2_9ACTN</name>
<dbReference type="Proteomes" id="UP001214441">
    <property type="component" value="Unassembled WGS sequence"/>
</dbReference>
<gene>
    <name evidence="1" type="ORF">NMN56_032720</name>
</gene>
<keyword evidence="2" id="KW-1185">Reference proteome</keyword>
<evidence type="ECO:0000313" key="1">
    <source>
        <dbReference type="EMBL" id="MDJ1136629.1"/>
    </source>
</evidence>
<sequence length="69" mass="7634">MTQPLDAQELLERIRRARDWADAEVSNSPAPAAESPESLTVMESIAYRAIRDTLDQILTPGTVITPPEQ</sequence>
<organism evidence="1 2">
    <name type="scientific">Streptomyces iconiensis</name>
    <dbReference type="NCBI Taxonomy" id="1384038"/>
    <lineage>
        <taxon>Bacteria</taxon>
        <taxon>Bacillati</taxon>
        <taxon>Actinomycetota</taxon>
        <taxon>Actinomycetes</taxon>
        <taxon>Kitasatosporales</taxon>
        <taxon>Streptomycetaceae</taxon>
        <taxon>Streptomyces</taxon>
    </lineage>
</organism>
<proteinExistence type="predicted"/>
<comment type="caution">
    <text evidence="1">The sequence shown here is derived from an EMBL/GenBank/DDBJ whole genome shotgun (WGS) entry which is preliminary data.</text>
</comment>
<dbReference type="RefSeq" id="WP_274043906.1">
    <property type="nucleotide sequence ID" value="NZ_JANCPR020000043.1"/>
</dbReference>
<reference evidence="1 2" key="1">
    <citation type="submission" date="2023-05" db="EMBL/GenBank/DDBJ databases">
        <title>Streptantibioticus silvisoli sp. nov., acidotolerant actinomycetes 1 from pine litter.</title>
        <authorList>
            <person name="Swiecimska M."/>
            <person name="Golinska P."/>
            <person name="Sangal V."/>
            <person name="Wachnowicz B."/>
            <person name="Goodfellow M."/>
        </authorList>
    </citation>
    <scope>NUCLEOTIDE SEQUENCE [LARGE SCALE GENOMIC DNA]</scope>
    <source>
        <strain evidence="1 2">DSM 42109</strain>
    </source>
</reference>
<dbReference type="EMBL" id="JANCPR020000043">
    <property type="protein sequence ID" value="MDJ1136629.1"/>
    <property type="molecule type" value="Genomic_DNA"/>
</dbReference>
<protein>
    <submittedName>
        <fullName evidence="1">Uncharacterized protein</fullName>
    </submittedName>
</protein>